<feature type="transmembrane region" description="Helical" evidence="1">
    <location>
        <begin position="177"/>
        <end position="193"/>
    </location>
</feature>
<feature type="transmembrane region" description="Helical" evidence="1">
    <location>
        <begin position="313"/>
        <end position="336"/>
    </location>
</feature>
<dbReference type="AlphaFoldDB" id="A0A1F5INH7"/>
<keyword evidence="1" id="KW-1133">Transmembrane helix</keyword>
<evidence type="ECO:0000313" key="2">
    <source>
        <dbReference type="EMBL" id="OGE17870.1"/>
    </source>
</evidence>
<feature type="transmembrane region" description="Helical" evidence="1">
    <location>
        <begin position="101"/>
        <end position="123"/>
    </location>
</feature>
<reference evidence="2 3" key="1">
    <citation type="journal article" date="2016" name="Nat. Commun.">
        <title>Thousands of microbial genomes shed light on interconnected biogeochemical processes in an aquifer system.</title>
        <authorList>
            <person name="Anantharaman K."/>
            <person name="Brown C.T."/>
            <person name="Hug L.A."/>
            <person name="Sharon I."/>
            <person name="Castelle C.J."/>
            <person name="Probst A.J."/>
            <person name="Thomas B.C."/>
            <person name="Singh A."/>
            <person name="Wilkins M.J."/>
            <person name="Karaoz U."/>
            <person name="Brodie E.L."/>
            <person name="Williams K.H."/>
            <person name="Hubbard S.S."/>
            <person name="Banfield J.F."/>
        </authorList>
    </citation>
    <scope>NUCLEOTIDE SEQUENCE [LARGE SCALE GENOMIC DNA]</scope>
</reference>
<name>A0A1F5INH7_9BACT</name>
<protein>
    <recommendedName>
        <fullName evidence="4">Membrane protein 6-pyruvoyl-tetrahydropterin synthase-related domain-containing protein</fullName>
    </recommendedName>
</protein>
<organism evidence="2 3">
    <name type="scientific">Candidatus Daviesbacteria bacterium RIFCSPHIGHO2_01_FULL_36_37</name>
    <dbReference type="NCBI Taxonomy" id="1797758"/>
    <lineage>
        <taxon>Bacteria</taxon>
        <taxon>Candidatus Daviesiibacteriota</taxon>
    </lineage>
</organism>
<feature type="transmembrane region" description="Helical" evidence="1">
    <location>
        <begin position="387"/>
        <end position="409"/>
    </location>
</feature>
<dbReference type="Gene3D" id="2.60.120.260">
    <property type="entry name" value="Galactose-binding domain-like"/>
    <property type="match status" value="1"/>
</dbReference>
<dbReference type="EMBL" id="MFCL01000001">
    <property type="protein sequence ID" value="OGE17870.1"/>
    <property type="molecule type" value="Genomic_DNA"/>
</dbReference>
<evidence type="ECO:0000256" key="1">
    <source>
        <dbReference type="SAM" id="Phobius"/>
    </source>
</evidence>
<dbReference type="STRING" id="1797758.A2858_03945"/>
<accession>A0A1F5INH7</accession>
<feature type="transmembrane region" description="Helical" evidence="1">
    <location>
        <begin position="130"/>
        <end position="146"/>
    </location>
</feature>
<proteinExistence type="predicted"/>
<feature type="transmembrane region" description="Helical" evidence="1">
    <location>
        <begin position="16"/>
        <end position="35"/>
    </location>
</feature>
<comment type="caution">
    <text evidence="2">The sequence shown here is derived from an EMBL/GenBank/DDBJ whole genome shotgun (WGS) entry which is preliminary data.</text>
</comment>
<feature type="transmembrane region" description="Helical" evidence="1">
    <location>
        <begin position="421"/>
        <end position="442"/>
    </location>
</feature>
<evidence type="ECO:0008006" key="4">
    <source>
        <dbReference type="Google" id="ProtNLM"/>
    </source>
</evidence>
<feature type="transmembrane region" description="Helical" evidence="1">
    <location>
        <begin position="348"/>
        <end position="375"/>
    </location>
</feature>
<feature type="transmembrane region" description="Helical" evidence="1">
    <location>
        <begin position="992"/>
        <end position="1014"/>
    </location>
</feature>
<keyword evidence="1" id="KW-0472">Membrane</keyword>
<feature type="transmembrane region" description="Helical" evidence="1">
    <location>
        <begin position="232"/>
        <end position="249"/>
    </location>
</feature>
<keyword evidence="1" id="KW-0812">Transmembrane</keyword>
<feature type="transmembrane region" description="Helical" evidence="1">
    <location>
        <begin position="152"/>
        <end position="170"/>
    </location>
</feature>
<gene>
    <name evidence="2" type="ORF">A2858_03945</name>
</gene>
<sequence>MKLNFLKFMLIKIIKYWYILVLIIFSLTPIIWFIGREGYLINGVDTNFPLDPLVWFVRRIYVWNPVLNAGLDFSSSSAGLFFHLIQVVPYLMNLNLQWVEIISLVFWFSLLVSSSFFFATLFIKNRLAQIILTCFYVFNIYLFNTWENVKVANLSLMAGIPMFFSILILLKENKVSRLKGAYLAIILGVLVTGTGINPAYFFTLFFIALIFFFGLLIDCINRTQIFSCIKDFLLVSILVILINSFWVLPTSDFILRNISPEGSIDKIGFTNWVDSLSDNTSVLNIMRLQGAWDWYAYDSVTGLPLYIPYSLNYFHRVPFLFFSFLIPSLIILSLIFRKKGYSHLYISFALMFVIGVFLGAGTHLPTGSFYSFLYYHLPFFTMFRSPWYIFSSLIVVSSSGMIALLFDHLVSFESRGKFSKLGYRFLLILMIISNLVYAYPLVTGRIFRPQSQDGFYVKFPEYVLEARRWAESNPEGRIINYPEDEIEKFEWGYRGIESILALFTNKEVLFSPLNVPDAPIAKIIKQFYTYVYTGESEAAFALASKLNLHQIFLKNDQTSILLSLHKNFLGLSKDDIGKWSFYNLPENAKLGKFYAADKVYVDSSKNLDARILSILEREDILVNSDDKVINSISGLSNVSGRVVTSKNSQYEDFYNFLNTPSRFSNRLVKRDLSTVNYEFDIQSGGSYQVMLDRYKIEEFGLKTSGIQKALLDGKDIDLKILKNTDSYIFYEKLNFEQGNHNLVLKLENKNLINNSGFDINEPLRTNTNGELSFEQEGKNQYLKLVNKTGKDYYVSYPIKEFDPLIGYMVSFKYRQIYGNLAQLLIGQSNEQSLFKTQIESLPYYPDWQSVSLFYDPVKTVSKLEVSLIAPYTKDALGTTIHYDDIEVYKLFNNNLILLQDNETLSNISPNIAYKKNNPTDYKVYVKNAKDPHIIVFSENYSPSWDVKLLSVTGRELNIRPFHFSANYYANAWYIESVPGEYFLSVFYKPQQLFYLGFFITIITPFFVFLIFKLFPLSMRINLGKFKFGEVAAKPVINFSITKVINKKND</sequence>
<evidence type="ECO:0000313" key="3">
    <source>
        <dbReference type="Proteomes" id="UP000178457"/>
    </source>
</evidence>
<dbReference type="Proteomes" id="UP000178457">
    <property type="component" value="Unassembled WGS sequence"/>
</dbReference>